<evidence type="ECO:0000256" key="5">
    <source>
        <dbReference type="ARBA" id="ARBA00023002"/>
    </source>
</evidence>
<dbReference type="Gene3D" id="3.50.50.60">
    <property type="entry name" value="FAD/NAD(P)-binding domain"/>
    <property type="match status" value="2"/>
</dbReference>
<accession>A0AAW2YMD5</accession>
<evidence type="ECO:0000313" key="8">
    <source>
        <dbReference type="EMBL" id="KAL0477277.1"/>
    </source>
</evidence>
<dbReference type="PROSITE" id="PS00982">
    <property type="entry name" value="PHYTOENE_DH"/>
    <property type="match status" value="1"/>
</dbReference>
<dbReference type="PANTHER" id="PTHR43734:SF1">
    <property type="entry name" value="PHYTOENE DESATURASE"/>
    <property type="match status" value="1"/>
</dbReference>
<dbReference type="NCBIfam" id="TIGR02734">
    <property type="entry name" value="crtI_fam"/>
    <property type="match status" value="1"/>
</dbReference>
<comment type="similarity">
    <text evidence="2">Belongs to the carotenoid/retinoid oxidoreductase family.</text>
</comment>
<dbReference type="InterPro" id="IPR014105">
    <property type="entry name" value="Carotenoid/retinoid_OxRdtase"/>
</dbReference>
<proteinExistence type="inferred from homology"/>
<dbReference type="AlphaFoldDB" id="A0AAW2YMD5"/>
<feature type="domain" description="Amine oxidase" evidence="7">
    <location>
        <begin position="13"/>
        <end position="493"/>
    </location>
</feature>
<evidence type="ECO:0000256" key="4">
    <source>
        <dbReference type="ARBA" id="ARBA00022746"/>
    </source>
</evidence>
<dbReference type="PRINTS" id="PR00419">
    <property type="entry name" value="ADXRDTASE"/>
</dbReference>
<evidence type="ECO:0000256" key="2">
    <source>
        <dbReference type="ARBA" id="ARBA00006046"/>
    </source>
</evidence>
<comment type="caution">
    <text evidence="8">The sequence shown here is derived from an EMBL/GenBank/DDBJ whole genome shotgun (WGS) entry which is preliminary data.</text>
</comment>
<dbReference type="PANTHER" id="PTHR43734">
    <property type="entry name" value="PHYTOENE DESATURASE"/>
    <property type="match status" value="1"/>
</dbReference>
<evidence type="ECO:0000259" key="7">
    <source>
        <dbReference type="Pfam" id="PF01593"/>
    </source>
</evidence>
<name>A0AAW2YMD5_9EUKA</name>
<evidence type="ECO:0000313" key="9">
    <source>
        <dbReference type="Proteomes" id="UP001431209"/>
    </source>
</evidence>
<protein>
    <recommendedName>
        <fullName evidence="3">Phytoene desaturase</fullName>
    </recommendedName>
    <alternativeName>
        <fullName evidence="6">Phytoene desaturase (3,4-didehydrolycopene-forming)</fullName>
    </alternativeName>
</protein>
<evidence type="ECO:0000256" key="6">
    <source>
        <dbReference type="ARBA" id="ARBA00034551"/>
    </source>
</evidence>
<dbReference type="InterPro" id="IPR036188">
    <property type="entry name" value="FAD/NAD-bd_sf"/>
</dbReference>
<dbReference type="Proteomes" id="UP001431209">
    <property type="component" value="Unassembled WGS sequence"/>
</dbReference>
<dbReference type="InterPro" id="IPR002937">
    <property type="entry name" value="Amino_oxidase"/>
</dbReference>
<sequence length="512" mass="58167">MSGRIGVIGAGPGGLTTAMILASKGFKVTMFETNNYVGGRNSSLKVGDSKFDVGPTILMMKFVLDQVFKDAGRDADKYLNVMRLNPMYRLQFGPQKHIDCYDMTQGDKMMAEMQRVFPKDATSYRKYLQYEGDRFRKMIPLLQKPYHGFGSLLNTDTLKALPNISLHTTMHQLLGKYYQDPLAKISFSFQAKYLGMSPYDCPSFFGMIPYVEHAFGCYHVEGGLNQISVAMSKVFKELGGDLQLNKPIKQLILDGKKVKGLITKEGEEHLFDDVVVNADFFHVAEKLIPNAENVLQKWKPSKTAKKRFSCSTFMLYIHLDKVYPELEHNTISFADDYESNIKAISGHLVMPDDFSVYVCNPTKSDSTMSKPGTSGLYCLVPVPNLQKVSDDWNNPDVIELMKQKIYKHLEDRCHLKNIRDHVLEEKVLTPHSWRDEIHVHQGATFSLAHSIFQLLLWRPKNKFDELENLYLTGAGTHPGSGIPTILESGRIVSSLLCDKYGVKYDKERYENF</sequence>
<dbReference type="EMBL" id="JAOPGA020000158">
    <property type="protein sequence ID" value="KAL0477277.1"/>
    <property type="molecule type" value="Genomic_DNA"/>
</dbReference>
<gene>
    <name evidence="8" type="ORF">AKO1_005492</name>
</gene>
<dbReference type="Pfam" id="PF01593">
    <property type="entry name" value="Amino_oxidase"/>
    <property type="match status" value="1"/>
</dbReference>
<dbReference type="SUPFAM" id="SSF51905">
    <property type="entry name" value="FAD/NAD(P)-binding domain"/>
    <property type="match status" value="1"/>
</dbReference>
<reference evidence="8 9" key="1">
    <citation type="submission" date="2024-03" db="EMBL/GenBank/DDBJ databases">
        <title>The Acrasis kona genome and developmental transcriptomes reveal deep origins of eukaryotic multicellular pathways.</title>
        <authorList>
            <person name="Sheikh S."/>
            <person name="Fu C.-J."/>
            <person name="Brown M.W."/>
            <person name="Baldauf S.L."/>
        </authorList>
    </citation>
    <scope>NUCLEOTIDE SEQUENCE [LARGE SCALE GENOMIC DNA]</scope>
    <source>
        <strain evidence="8 9">ATCC MYA-3509</strain>
    </source>
</reference>
<dbReference type="InterPro" id="IPR008150">
    <property type="entry name" value="Phytoene_DH_bac_CS"/>
</dbReference>
<keyword evidence="4" id="KW-0125">Carotenoid biosynthesis</keyword>
<evidence type="ECO:0000256" key="3">
    <source>
        <dbReference type="ARBA" id="ARBA00013293"/>
    </source>
</evidence>
<keyword evidence="9" id="KW-1185">Reference proteome</keyword>
<dbReference type="GO" id="GO:0016117">
    <property type="term" value="P:carotenoid biosynthetic process"/>
    <property type="evidence" value="ECO:0007669"/>
    <property type="project" value="UniProtKB-KW"/>
</dbReference>
<organism evidence="8 9">
    <name type="scientific">Acrasis kona</name>
    <dbReference type="NCBI Taxonomy" id="1008807"/>
    <lineage>
        <taxon>Eukaryota</taxon>
        <taxon>Discoba</taxon>
        <taxon>Heterolobosea</taxon>
        <taxon>Tetramitia</taxon>
        <taxon>Eutetramitia</taxon>
        <taxon>Acrasidae</taxon>
        <taxon>Acrasis</taxon>
    </lineage>
</organism>
<keyword evidence="5" id="KW-0560">Oxidoreductase</keyword>
<dbReference type="GO" id="GO:0016627">
    <property type="term" value="F:oxidoreductase activity, acting on the CH-CH group of donors"/>
    <property type="evidence" value="ECO:0007669"/>
    <property type="project" value="UniProtKB-ARBA"/>
</dbReference>
<comment type="pathway">
    <text evidence="1">Carotenoid biosynthesis.</text>
</comment>
<evidence type="ECO:0000256" key="1">
    <source>
        <dbReference type="ARBA" id="ARBA00004829"/>
    </source>
</evidence>